<keyword evidence="2" id="KW-0229">DNA integration</keyword>
<evidence type="ECO:0000313" key="9">
    <source>
        <dbReference type="Proteomes" id="UP001157167"/>
    </source>
</evidence>
<dbReference type="RefSeq" id="WP_284187616.1">
    <property type="nucleotide sequence ID" value="NZ_BSPX01000022.1"/>
</dbReference>
<dbReference type="PROSITE" id="PS51900">
    <property type="entry name" value="CB"/>
    <property type="match status" value="1"/>
</dbReference>
<dbReference type="InterPro" id="IPR050808">
    <property type="entry name" value="Phage_Integrase"/>
</dbReference>
<comment type="caution">
    <text evidence="8">The sequence shown here is derived from an EMBL/GenBank/DDBJ whole genome shotgun (WGS) entry which is preliminary data.</text>
</comment>
<evidence type="ECO:0000259" key="6">
    <source>
        <dbReference type="PROSITE" id="PS51898"/>
    </source>
</evidence>
<feature type="domain" description="Core-binding (CB)" evidence="7">
    <location>
        <begin position="72"/>
        <end position="187"/>
    </location>
</feature>
<dbReference type="InterPro" id="IPR038488">
    <property type="entry name" value="Integrase_DNA-bd_sf"/>
</dbReference>
<organism evidence="8 9">
    <name type="scientific">Zoogloea oryzae</name>
    <dbReference type="NCBI Taxonomy" id="310767"/>
    <lineage>
        <taxon>Bacteria</taxon>
        <taxon>Pseudomonadati</taxon>
        <taxon>Pseudomonadota</taxon>
        <taxon>Betaproteobacteria</taxon>
        <taxon>Rhodocyclales</taxon>
        <taxon>Zoogloeaceae</taxon>
        <taxon>Zoogloea</taxon>
    </lineage>
</organism>
<gene>
    <name evidence="8" type="ORF">GCM10007933_17580</name>
</gene>
<dbReference type="PANTHER" id="PTHR30629:SF2">
    <property type="entry name" value="PROPHAGE INTEGRASE INTS-RELATED"/>
    <property type="match status" value="1"/>
</dbReference>
<keyword evidence="9" id="KW-1185">Reference proteome</keyword>
<evidence type="ECO:0000256" key="4">
    <source>
        <dbReference type="ARBA" id="ARBA00023172"/>
    </source>
</evidence>
<evidence type="ECO:0008006" key="10">
    <source>
        <dbReference type="Google" id="ProtNLM"/>
    </source>
</evidence>
<dbReference type="InterPro" id="IPR011010">
    <property type="entry name" value="DNA_brk_join_enz"/>
</dbReference>
<keyword evidence="3 5" id="KW-0238">DNA-binding</keyword>
<comment type="similarity">
    <text evidence="1">Belongs to the 'phage' integrase family.</text>
</comment>
<proteinExistence type="inferred from homology"/>
<dbReference type="InterPro" id="IPR002104">
    <property type="entry name" value="Integrase_catalytic"/>
</dbReference>
<evidence type="ECO:0000259" key="7">
    <source>
        <dbReference type="PROSITE" id="PS51900"/>
    </source>
</evidence>
<evidence type="ECO:0000256" key="3">
    <source>
        <dbReference type="ARBA" id="ARBA00023125"/>
    </source>
</evidence>
<accession>A0ABQ6FAK7</accession>
<sequence length="417" mass="45526">MAESKTFDFTNRRIKALPAQLPTAAANAAAYSDSGVSGLKLEVTKANRKTFIFRFVLNGQRGYARIGEFPAVDVAEARKSAMDMKGLVERGLNPNDVRDRAHAVIPTFRDFAMDEFVPYILEMGKRTAKDDISKLNHHLLARFGDKKLTAIGRRDIELYHAAVRDSHTPATANRHLALLSAIFRRAVEWERVEKNPCTGVKMFRENNASERFLTESEIAKLVQAMDADPNRTAAAALKMLLLCGARRNEVAKLKWSALDLERGVWLLHGDDTKNGKTRRIALSGVLVALLQAQTSRGVSEWVFPGRDGPAKPIYNLTKPFNRMLKAAGLEKARIHDLRHTHASMLLASGVDAVVVKNALGHSSLNVTSRYLHLVDTSLKSASEAMARVVGRAAGAEVAAGEAQVEGSTGALGVAKAA</sequence>
<reference evidence="9" key="1">
    <citation type="journal article" date="2019" name="Int. J. Syst. Evol. Microbiol.">
        <title>The Global Catalogue of Microorganisms (GCM) 10K type strain sequencing project: providing services to taxonomists for standard genome sequencing and annotation.</title>
        <authorList>
            <consortium name="The Broad Institute Genomics Platform"/>
            <consortium name="The Broad Institute Genome Sequencing Center for Infectious Disease"/>
            <person name="Wu L."/>
            <person name="Ma J."/>
        </authorList>
    </citation>
    <scope>NUCLEOTIDE SEQUENCE [LARGE SCALE GENOMIC DNA]</scope>
    <source>
        <strain evidence="9">NBRC 102407</strain>
    </source>
</reference>
<evidence type="ECO:0000256" key="5">
    <source>
        <dbReference type="PROSITE-ProRule" id="PRU01248"/>
    </source>
</evidence>
<dbReference type="InterPro" id="IPR010998">
    <property type="entry name" value="Integrase_recombinase_N"/>
</dbReference>
<dbReference type="CDD" id="cd00796">
    <property type="entry name" value="INT_Rci_Hp1_C"/>
    <property type="match status" value="1"/>
</dbReference>
<dbReference type="Proteomes" id="UP001157167">
    <property type="component" value="Unassembled WGS sequence"/>
</dbReference>
<keyword evidence="4" id="KW-0233">DNA recombination</keyword>
<dbReference type="InterPro" id="IPR013762">
    <property type="entry name" value="Integrase-like_cat_sf"/>
</dbReference>
<name>A0ABQ6FAK7_9RHOO</name>
<dbReference type="SUPFAM" id="SSF56349">
    <property type="entry name" value="DNA breaking-rejoining enzymes"/>
    <property type="match status" value="1"/>
</dbReference>
<evidence type="ECO:0000256" key="2">
    <source>
        <dbReference type="ARBA" id="ARBA00022908"/>
    </source>
</evidence>
<dbReference type="PANTHER" id="PTHR30629">
    <property type="entry name" value="PROPHAGE INTEGRASE"/>
    <property type="match status" value="1"/>
</dbReference>
<dbReference type="EMBL" id="BSPX01000022">
    <property type="protein sequence ID" value="GLT22299.1"/>
    <property type="molecule type" value="Genomic_DNA"/>
</dbReference>
<dbReference type="Pfam" id="PF00589">
    <property type="entry name" value="Phage_integrase"/>
    <property type="match status" value="1"/>
</dbReference>
<evidence type="ECO:0000256" key="1">
    <source>
        <dbReference type="ARBA" id="ARBA00008857"/>
    </source>
</evidence>
<feature type="domain" description="Tyr recombinase" evidence="6">
    <location>
        <begin position="208"/>
        <end position="383"/>
    </location>
</feature>
<evidence type="ECO:0000313" key="8">
    <source>
        <dbReference type="EMBL" id="GLT22299.1"/>
    </source>
</evidence>
<dbReference type="InterPro" id="IPR025166">
    <property type="entry name" value="Integrase_DNA_bind_dom"/>
</dbReference>
<protein>
    <recommendedName>
        <fullName evidence="10">Site-specific integrase</fullName>
    </recommendedName>
</protein>
<dbReference type="PROSITE" id="PS51898">
    <property type="entry name" value="TYR_RECOMBINASE"/>
    <property type="match status" value="1"/>
</dbReference>
<dbReference type="Gene3D" id="1.10.443.10">
    <property type="entry name" value="Intergrase catalytic core"/>
    <property type="match status" value="1"/>
</dbReference>
<dbReference type="Gene3D" id="1.10.150.130">
    <property type="match status" value="1"/>
</dbReference>
<dbReference type="Pfam" id="PF13356">
    <property type="entry name" value="Arm-DNA-bind_3"/>
    <property type="match status" value="1"/>
</dbReference>
<dbReference type="Gene3D" id="3.30.160.390">
    <property type="entry name" value="Integrase, DNA-binding domain"/>
    <property type="match status" value="1"/>
</dbReference>
<dbReference type="InterPro" id="IPR044068">
    <property type="entry name" value="CB"/>
</dbReference>